<feature type="region of interest" description="Disordered" evidence="1">
    <location>
        <begin position="138"/>
        <end position="308"/>
    </location>
</feature>
<evidence type="ECO:0000256" key="1">
    <source>
        <dbReference type="SAM" id="MobiDB-lite"/>
    </source>
</evidence>
<sequence>MRAWVIALAALLLAGTCSRTPATAHAVNLDAWSVAAETTPAAAQPADTLDINAAWPTEAVATVPEPRSIQIAWPSRGSQPPDAAQIDSPRECKKLGMQWHDAFCSPCAFDFYYDNAAARCMPRPVAALTAAAGKKGKAVHVPQPPPPPPPLNCSCTVPGPTGPPGPQGIAGPAGRRGVDGPDGVNGTNGKDGKDGMPGPTGPTGPRGLPGPNGHDGPDGLMGPTGPTGAPGADTFGTTGPQGRPGPAGLPGPDGQPGAAVPGPAGPPGPGITGPQGPQGGRGFPGQNGPPGNQGPAGPDGADGARGPNGKFCNNIRVIDIYTSAAPLDTLDPTDGMGYANADAFDCRLPFLTKLPGPAATLGGECWLECTCPGAPISCSGDPYRSIYIRALSSMAPATPYTGGDGAFQCRWHVVQLLAGYQCTVNARLTCCVDP</sequence>
<feature type="compositionally biased region" description="Low complexity" evidence="1">
    <location>
        <begin position="203"/>
        <end position="212"/>
    </location>
</feature>
<name>A0A383WH59_TETOB</name>
<keyword evidence="4" id="KW-1185">Reference proteome</keyword>
<feature type="signal peptide" evidence="2">
    <location>
        <begin position="1"/>
        <end position="18"/>
    </location>
</feature>
<dbReference type="AlphaFoldDB" id="A0A383WH59"/>
<dbReference type="GO" id="GO:0031012">
    <property type="term" value="C:extracellular matrix"/>
    <property type="evidence" value="ECO:0007669"/>
    <property type="project" value="TreeGrafter"/>
</dbReference>
<feature type="compositionally biased region" description="Pro residues" evidence="1">
    <location>
        <begin position="142"/>
        <end position="151"/>
    </location>
</feature>
<feature type="compositionally biased region" description="Low complexity" evidence="1">
    <location>
        <begin position="223"/>
        <end position="240"/>
    </location>
</feature>
<organism evidence="3 4">
    <name type="scientific">Tetradesmus obliquus</name>
    <name type="common">Green alga</name>
    <name type="synonym">Acutodesmus obliquus</name>
    <dbReference type="NCBI Taxonomy" id="3088"/>
    <lineage>
        <taxon>Eukaryota</taxon>
        <taxon>Viridiplantae</taxon>
        <taxon>Chlorophyta</taxon>
        <taxon>core chlorophytes</taxon>
        <taxon>Chlorophyceae</taxon>
        <taxon>CS clade</taxon>
        <taxon>Sphaeropleales</taxon>
        <taxon>Scenedesmaceae</taxon>
        <taxon>Tetradesmus</taxon>
    </lineage>
</organism>
<accession>A0A383WH59</accession>
<dbReference type="Pfam" id="PF01391">
    <property type="entry name" value="Collagen"/>
    <property type="match status" value="1"/>
</dbReference>
<evidence type="ECO:0000313" key="4">
    <source>
        <dbReference type="Proteomes" id="UP000256970"/>
    </source>
</evidence>
<dbReference type="GO" id="GO:0030020">
    <property type="term" value="F:extracellular matrix structural constituent conferring tensile strength"/>
    <property type="evidence" value="ECO:0007669"/>
    <property type="project" value="TreeGrafter"/>
</dbReference>
<protein>
    <recommendedName>
        <fullName evidence="5">Collagen IV NC1 domain-containing protein</fullName>
    </recommendedName>
</protein>
<feature type="compositionally biased region" description="Low complexity" evidence="1">
    <location>
        <begin position="286"/>
        <end position="308"/>
    </location>
</feature>
<feature type="chain" id="PRO_5016896659" description="Collagen IV NC1 domain-containing protein" evidence="2">
    <location>
        <begin position="19"/>
        <end position="434"/>
    </location>
</feature>
<dbReference type="GO" id="GO:0005615">
    <property type="term" value="C:extracellular space"/>
    <property type="evidence" value="ECO:0007669"/>
    <property type="project" value="TreeGrafter"/>
</dbReference>
<feature type="compositionally biased region" description="Gly residues" evidence="1">
    <location>
        <begin position="270"/>
        <end position="285"/>
    </location>
</feature>
<gene>
    <name evidence="3" type="ORF">BQ4739_LOCUS16990</name>
</gene>
<dbReference type="InterPro" id="IPR050149">
    <property type="entry name" value="Collagen_superfamily"/>
</dbReference>
<evidence type="ECO:0000313" key="3">
    <source>
        <dbReference type="EMBL" id="SZX76613.1"/>
    </source>
</evidence>
<dbReference type="GO" id="GO:0030198">
    <property type="term" value="P:extracellular matrix organization"/>
    <property type="evidence" value="ECO:0007669"/>
    <property type="project" value="TreeGrafter"/>
</dbReference>
<dbReference type="PANTHER" id="PTHR24023">
    <property type="entry name" value="COLLAGEN ALPHA"/>
    <property type="match status" value="1"/>
</dbReference>
<evidence type="ECO:0000256" key="2">
    <source>
        <dbReference type="SAM" id="SignalP"/>
    </source>
</evidence>
<dbReference type="EMBL" id="FNXT01001262">
    <property type="protein sequence ID" value="SZX76613.1"/>
    <property type="molecule type" value="Genomic_DNA"/>
</dbReference>
<dbReference type="STRING" id="3088.A0A383WH59"/>
<dbReference type="Proteomes" id="UP000256970">
    <property type="component" value="Unassembled WGS sequence"/>
</dbReference>
<reference evidence="3 4" key="1">
    <citation type="submission" date="2016-10" db="EMBL/GenBank/DDBJ databases">
        <authorList>
            <person name="Cai Z."/>
        </authorList>
    </citation>
    <scope>NUCLEOTIDE SEQUENCE [LARGE SCALE GENOMIC DNA]</scope>
</reference>
<keyword evidence="2" id="KW-0732">Signal</keyword>
<evidence type="ECO:0008006" key="5">
    <source>
        <dbReference type="Google" id="ProtNLM"/>
    </source>
</evidence>
<dbReference type="InterPro" id="IPR008160">
    <property type="entry name" value="Collagen"/>
</dbReference>
<dbReference type="PANTHER" id="PTHR24023:SF1105">
    <property type="entry name" value="FIBRILLAR COLLAGEN NC1 DOMAIN-CONTAINING PROTEIN"/>
    <property type="match status" value="1"/>
</dbReference>
<proteinExistence type="predicted"/>
<feature type="compositionally biased region" description="Low complexity" evidence="1">
    <location>
        <begin position="250"/>
        <end position="262"/>
    </location>
</feature>